<gene>
    <name evidence="2" type="ORF">FHS74_000749</name>
</gene>
<name>A0A7X0AU98_9PROT</name>
<dbReference type="InterPro" id="IPR021393">
    <property type="entry name" value="DUF3034"/>
</dbReference>
<evidence type="ECO:0000256" key="1">
    <source>
        <dbReference type="SAM" id="SignalP"/>
    </source>
</evidence>
<protein>
    <recommendedName>
        <fullName evidence="4">DUF3034 family protein</fullName>
    </recommendedName>
</protein>
<evidence type="ECO:0000313" key="3">
    <source>
        <dbReference type="Proteomes" id="UP000539175"/>
    </source>
</evidence>
<reference evidence="2 3" key="1">
    <citation type="submission" date="2020-08" db="EMBL/GenBank/DDBJ databases">
        <title>Genomic Encyclopedia of Type Strains, Phase IV (KMG-IV): sequencing the most valuable type-strain genomes for metagenomic binning, comparative biology and taxonomic classification.</title>
        <authorList>
            <person name="Goeker M."/>
        </authorList>
    </citation>
    <scope>NUCLEOTIDE SEQUENCE [LARGE SCALE GENOMIC DNA]</scope>
    <source>
        <strain evidence="2 3">DSM 22198</strain>
    </source>
</reference>
<feature type="signal peptide" evidence="1">
    <location>
        <begin position="1"/>
        <end position="26"/>
    </location>
</feature>
<comment type="caution">
    <text evidence="2">The sequence shown here is derived from an EMBL/GenBank/DDBJ whole genome shotgun (WGS) entry which is preliminary data.</text>
</comment>
<organism evidence="2 3">
    <name type="scientific">Nitrospirillum iridis</name>
    <dbReference type="NCBI Taxonomy" id="765888"/>
    <lineage>
        <taxon>Bacteria</taxon>
        <taxon>Pseudomonadati</taxon>
        <taxon>Pseudomonadota</taxon>
        <taxon>Alphaproteobacteria</taxon>
        <taxon>Rhodospirillales</taxon>
        <taxon>Azospirillaceae</taxon>
        <taxon>Nitrospirillum</taxon>
    </lineage>
</organism>
<sequence>MRLCSLLPASLCGLLLLAGLARPAAANDTGGKLLATGGVTQLEGAAGGGLTPWAVIGGYETVDQVGANAFYTRVQSGSYSLNSYGALVGIANRVELSVARQSFNTEDVGALLGLGKGYTFNQTIVGAKVRLAGDAVLEQDSWLPQIAVGAQYKHNDQGAVLRAIGARHDGGTDFYVSATKLFLAQSLLVDATVRFTKANQIGILGFGGKDDSYHVEPEGSVAYLLSRDFLIGAEYRKKPDNLAIAHEDDWYDLFVAWVPTKNISVTVAFAPLGNIVIRDHQNAAYLSLQVGF</sequence>
<dbReference type="Pfam" id="PF11231">
    <property type="entry name" value="DUF3034"/>
    <property type="match status" value="1"/>
</dbReference>
<dbReference type="AlphaFoldDB" id="A0A7X0AU98"/>
<feature type="chain" id="PRO_5031060899" description="DUF3034 family protein" evidence="1">
    <location>
        <begin position="27"/>
        <end position="292"/>
    </location>
</feature>
<keyword evidence="3" id="KW-1185">Reference proteome</keyword>
<dbReference type="EMBL" id="JACIIZ010000002">
    <property type="protein sequence ID" value="MBB6250208.1"/>
    <property type="molecule type" value="Genomic_DNA"/>
</dbReference>
<evidence type="ECO:0000313" key="2">
    <source>
        <dbReference type="EMBL" id="MBB6250208.1"/>
    </source>
</evidence>
<proteinExistence type="predicted"/>
<dbReference type="Proteomes" id="UP000539175">
    <property type="component" value="Unassembled WGS sequence"/>
</dbReference>
<evidence type="ECO:0008006" key="4">
    <source>
        <dbReference type="Google" id="ProtNLM"/>
    </source>
</evidence>
<keyword evidence="1" id="KW-0732">Signal</keyword>
<accession>A0A7X0AU98</accession>